<gene>
    <name evidence="1" type="ORF">SAMN04488598_1855</name>
    <name evidence="2" type="ORF">SAMN04515652_1791</name>
</gene>
<evidence type="ECO:0000313" key="4">
    <source>
        <dbReference type="Proteomes" id="UP000199519"/>
    </source>
</evidence>
<evidence type="ECO:0000313" key="1">
    <source>
        <dbReference type="EMBL" id="SDG29201.1"/>
    </source>
</evidence>
<evidence type="ECO:0000313" key="3">
    <source>
        <dbReference type="Proteomes" id="UP000198612"/>
    </source>
</evidence>
<evidence type="ECO:0000313" key="2">
    <source>
        <dbReference type="EMBL" id="SET30148.1"/>
    </source>
</evidence>
<proteinExistence type="predicted"/>
<protein>
    <recommendedName>
        <fullName evidence="5">Transposase</fullName>
    </recommendedName>
</protein>
<dbReference type="EMBL" id="FNBJ01000085">
    <property type="protein sequence ID" value="SDG29201.1"/>
    <property type="molecule type" value="Genomic_DNA"/>
</dbReference>
<feature type="non-terminal residue" evidence="2">
    <location>
        <position position="1"/>
    </location>
</feature>
<dbReference type="Proteomes" id="UP000198612">
    <property type="component" value="Unassembled WGS sequence"/>
</dbReference>
<keyword evidence="4" id="KW-1185">Reference proteome</keyword>
<reference evidence="3 4" key="1">
    <citation type="submission" date="2016-10" db="EMBL/GenBank/DDBJ databases">
        <authorList>
            <person name="Varghese N."/>
            <person name="Submissions S."/>
        </authorList>
    </citation>
    <scope>NUCLEOTIDE SEQUENCE [LARGE SCALE GENOMIC DNA]</scope>
    <source>
        <strain evidence="1 4">WG2</strain>
        <strain evidence="2 3">WG5</strain>
    </source>
</reference>
<evidence type="ECO:0008006" key="5">
    <source>
        <dbReference type="Google" id="ProtNLM"/>
    </source>
</evidence>
<sequence>PEGKRVSSCKNKYDQKRSYYKNKIKNDEITIAEVSKRTGIYEKDIKSWL</sequence>
<name>A0A1I0DD33_9FIRM</name>
<dbReference type="Proteomes" id="UP000199519">
    <property type="component" value="Unassembled WGS sequence"/>
</dbReference>
<accession>A0A1I0DD33</accession>
<dbReference type="EMBL" id="FOHG01000079">
    <property type="protein sequence ID" value="SET30148.1"/>
    <property type="molecule type" value="Genomic_DNA"/>
</dbReference>
<dbReference type="AlphaFoldDB" id="A0A1I0DD33"/>
<organism evidence="2 3">
    <name type="scientific">Halanaerobium congolense</name>
    <dbReference type="NCBI Taxonomy" id="54121"/>
    <lineage>
        <taxon>Bacteria</taxon>
        <taxon>Bacillati</taxon>
        <taxon>Bacillota</taxon>
        <taxon>Clostridia</taxon>
        <taxon>Halanaerobiales</taxon>
        <taxon>Halanaerobiaceae</taxon>
        <taxon>Halanaerobium</taxon>
    </lineage>
</organism>